<keyword evidence="3" id="KW-1185">Reference proteome</keyword>
<keyword evidence="1" id="KW-0812">Transmembrane</keyword>
<feature type="transmembrane region" description="Helical" evidence="1">
    <location>
        <begin position="40"/>
        <end position="63"/>
    </location>
</feature>
<proteinExistence type="predicted"/>
<name>A0A167JJJ2_CALVF</name>
<evidence type="ECO:0000313" key="3">
    <source>
        <dbReference type="Proteomes" id="UP000076738"/>
    </source>
</evidence>
<dbReference type="EMBL" id="KV417300">
    <property type="protein sequence ID" value="KZO93657.1"/>
    <property type="molecule type" value="Genomic_DNA"/>
</dbReference>
<keyword evidence="1" id="KW-0472">Membrane</keyword>
<gene>
    <name evidence="2" type="ORF">CALVIDRAFT_247108</name>
</gene>
<reference evidence="2 3" key="1">
    <citation type="journal article" date="2016" name="Mol. Biol. Evol.">
        <title>Comparative Genomics of Early-Diverging Mushroom-Forming Fungi Provides Insights into the Origins of Lignocellulose Decay Capabilities.</title>
        <authorList>
            <person name="Nagy L.G."/>
            <person name="Riley R."/>
            <person name="Tritt A."/>
            <person name="Adam C."/>
            <person name="Daum C."/>
            <person name="Floudas D."/>
            <person name="Sun H."/>
            <person name="Yadav J.S."/>
            <person name="Pangilinan J."/>
            <person name="Larsson K.H."/>
            <person name="Matsuura K."/>
            <person name="Barry K."/>
            <person name="Labutti K."/>
            <person name="Kuo R."/>
            <person name="Ohm R.A."/>
            <person name="Bhattacharya S.S."/>
            <person name="Shirouzu T."/>
            <person name="Yoshinaga Y."/>
            <person name="Martin F.M."/>
            <person name="Grigoriev I.V."/>
            <person name="Hibbett D.S."/>
        </authorList>
    </citation>
    <scope>NUCLEOTIDE SEQUENCE [LARGE SCALE GENOMIC DNA]</scope>
    <source>
        <strain evidence="2 3">TUFC12733</strain>
    </source>
</reference>
<protein>
    <submittedName>
        <fullName evidence="2">Uncharacterized protein</fullName>
    </submittedName>
</protein>
<dbReference type="AlphaFoldDB" id="A0A167JJJ2"/>
<feature type="transmembrane region" description="Helical" evidence="1">
    <location>
        <begin position="12"/>
        <end position="34"/>
    </location>
</feature>
<dbReference type="Proteomes" id="UP000076738">
    <property type="component" value="Unassembled WGS sequence"/>
</dbReference>
<sequence>MVGSIYNSNGLILVVSAFGIVCIPFAMVILTGLARPWAPWIIVMLMTVSLNFWYCLLFAVRLTPRCVSLLRGRLSDPHQTTRNGVIKPSRLWDTFEALVAIAWLVLGWLMLSEHIDCSPDSAWTQSLNPVWPLDSSDPQTTANLKCILTV</sequence>
<accession>A0A167JJJ2</accession>
<evidence type="ECO:0000256" key="1">
    <source>
        <dbReference type="SAM" id="Phobius"/>
    </source>
</evidence>
<keyword evidence="1" id="KW-1133">Transmembrane helix</keyword>
<organism evidence="2 3">
    <name type="scientific">Calocera viscosa (strain TUFC12733)</name>
    <dbReference type="NCBI Taxonomy" id="1330018"/>
    <lineage>
        <taxon>Eukaryota</taxon>
        <taxon>Fungi</taxon>
        <taxon>Dikarya</taxon>
        <taxon>Basidiomycota</taxon>
        <taxon>Agaricomycotina</taxon>
        <taxon>Dacrymycetes</taxon>
        <taxon>Dacrymycetales</taxon>
        <taxon>Dacrymycetaceae</taxon>
        <taxon>Calocera</taxon>
    </lineage>
</organism>
<evidence type="ECO:0000313" key="2">
    <source>
        <dbReference type="EMBL" id="KZO93657.1"/>
    </source>
</evidence>